<dbReference type="RefSeq" id="WP_229523909.1">
    <property type="nucleotide sequence ID" value="NZ_JAFFQR010000043.1"/>
</dbReference>
<organism evidence="1 2">
    <name type="scientific">Paenibacillus farraposensis</name>
    <dbReference type="NCBI Taxonomy" id="2807095"/>
    <lineage>
        <taxon>Bacteria</taxon>
        <taxon>Bacillati</taxon>
        <taxon>Bacillota</taxon>
        <taxon>Bacilli</taxon>
        <taxon>Bacillales</taxon>
        <taxon>Paenibacillaceae</taxon>
        <taxon>Paenibacillus</taxon>
    </lineage>
</organism>
<dbReference type="EMBL" id="JBHTNZ010000015">
    <property type="protein sequence ID" value="MFD1462282.1"/>
    <property type="molecule type" value="Genomic_DNA"/>
</dbReference>
<gene>
    <name evidence="1" type="ORF">ACFQ5D_12915</name>
</gene>
<proteinExistence type="predicted"/>
<evidence type="ECO:0000313" key="1">
    <source>
        <dbReference type="EMBL" id="MFD1462282.1"/>
    </source>
</evidence>
<comment type="caution">
    <text evidence="1">The sequence shown here is derived from an EMBL/GenBank/DDBJ whole genome shotgun (WGS) entry which is preliminary data.</text>
</comment>
<dbReference type="Proteomes" id="UP001597340">
    <property type="component" value="Unassembled WGS sequence"/>
</dbReference>
<name>A0ABW4DE06_9BACL</name>
<protein>
    <submittedName>
        <fullName evidence="1">Uncharacterized protein</fullName>
    </submittedName>
</protein>
<keyword evidence="2" id="KW-1185">Reference proteome</keyword>
<reference evidence="2" key="1">
    <citation type="journal article" date="2019" name="Int. J. Syst. Evol. Microbiol.">
        <title>The Global Catalogue of Microorganisms (GCM) 10K type strain sequencing project: providing services to taxonomists for standard genome sequencing and annotation.</title>
        <authorList>
            <consortium name="The Broad Institute Genomics Platform"/>
            <consortium name="The Broad Institute Genome Sequencing Center for Infectious Disease"/>
            <person name="Wu L."/>
            <person name="Ma J."/>
        </authorList>
    </citation>
    <scope>NUCLEOTIDE SEQUENCE [LARGE SCALE GENOMIC DNA]</scope>
    <source>
        <strain evidence="2">CCM 9147</strain>
    </source>
</reference>
<accession>A0ABW4DE06</accession>
<sequence>MNTDKNHSISVYHLQIEDVPWHRLTTCYGRGTNLPQIEWSWHTLWILLPY</sequence>
<evidence type="ECO:0000313" key="2">
    <source>
        <dbReference type="Proteomes" id="UP001597340"/>
    </source>
</evidence>